<evidence type="ECO:0000256" key="1">
    <source>
        <dbReference type="ARBA" id="ARBA00010552"/>
    </source>
</evidence>
<dbReference type="HOGENOM" id="CLU_780357_0_0_7"/>
<comment type="similarity">
    <text evidence="1">Belongs to the RutC family.</text>
</comment>
<dbReference type="Gene3D" id="3.30.1330.40">
    <property type="entry name" value="RutC-like"/>
    <property type="match status" value="3"/>
</dbReference>
<dbReference type="PANTHER" id="PTHR11803:SF58">
    <property type="entry name" value="PROTEIN HMF1-RELATED"/>
    <property type="match status" value="1"/>
</dbReference>
<comment type="caution">
    <text evidence="2">The sequence shown here is derived from an EMBL/GenBank/DDBJ whole genome shotgun (WGS) entry which is preliminary data.</text>
</comment>
<dbReference type="CDD" id="cd00448">
    <property type="entry name" value="YjgF_YER057c_UK114_family"/>
    <property type="match status" value="3"/>
</dbReference>
<sequence>MSARALEPTHFPFFDYRAYSFSLGVETSAGIWLSGHTSSRFSPEHNNMVVAGEGDIVAQARVSHDKMATILQAAGLGLQDVVRLVDYVTVEGMAGYPRLAELRRELFGDNQPVISPVVVHRLLRPTAYIEIEAVASRGGSTVVCQAESQRVLSRRMGDVVYISAQLPLKPGTNEVASPGDVVAQTRQIYENTAHLLQQAGLGWEHVVKTVEFFTSAALPQYRDTGRVRRGYLGPDFPAATGIIMPAVAHPDAMIQIDFVACAAPKTTINPGWSRYAELTYVPAVKAGHVLCLAGQGALNPETLEMEHAGDIVAQTRYVYANLMQVLEAVGVGPEAVVKTIEFVTPEGLRHYRETASVRREFFQPPYPAATGIVCEALLRPEMMIEVDAWAVVP</sequence>
<dbReference type="PANTHER" id="PTHR11803">
    <property type="entry name" value="2-IMINOBUTANOATE/2-IMINOPROPANOATE DEAMINASE RIDA"/>
    <property type="match status" value="1"/>
</dbReference>
<evidence type="ECO:0000313" key="2">
    <source>
        <dbReference type="EMBL" id="ETX06500.1"/>
    </source>
</evidence>
<gene>
    <name evidence="2" type="ORF">ETSY2_16725</name>
</gene>
<protein>
    <submittedName>
        <fullName evidence="2">Uncharacterized protein</fullName>
    </submittedName>
</protein>
<dbReference type="AlphaFoldDB" id="W4M8H3"/>
<dbReference type="EMBL" id="AZHX01000680">
    <property type="protein sequence ID" value="ETX06500.1"/>
    <property type="molecule type" value="Genomic_DNA"/>
</dbReference>
<dbReference type="GO" id="GO:0019239">
    <property type="term" value="F:deaminase activity"/>
    <property type="evidence" value="ECO:0007669"/>
    <property type="project" value="TreeGrafter"/>
</dbReference>
<organism evidence="2 3">
    <name type="scientific">Candidatus Entotheonella gemina</name>
    <dbReference type="NCBI Taxonomy" id="1429439"/>
    <lineage>
        <taxon>Bacteria</taxon>
        <taxon>Pseudomonadati</taxon>
        <taxon>Nitrospinota/Tectimicrobiota group</taxon>
        <taxon>Candidatus Tectimicrobiota</taxon>
        <taxon>Candidatus Entotheonellia</taxon>
        <taxon>Candidatus Entotheonellales</taxon>
        <taxon>Candidatus Entotheonellaceae</taxon>
        <taxon>Candidatus Entotheonella</taxon>
    </lineage>
</organism>
<proteinExistence type="inferred from homology"/>
<name>W4M8H3_9BACT</name>
<reference evidence="2 3" key="1">
    <citation type="journal article" date="2014" name="Nature">
        <title>An environmental bacterial taxon with a large and distinct metabolic repertoire.</title>
        <authorList>
            <person name="Wilson M.C."/>
            <person name="Mori T."/>
            <person name="Ruckert C."/>
            <person name="Uria A.R."/>
            <person name="Helf M.J."/>
            <person name="Takada K."/>
            <person name="Gernert C."/>
            <person name="Steffens U.A."/>
            <person name="Heycke N."/>
            <person name="Schmitt S."/>
            <person name="Rinke C."/>
            <person name="Helfrich E.J."/>
            <person name="Brachmann A.O."/>
            <person name="Gurgui C."/>
            <person name="Wakimoto T."/>
            <person name="Kracht M."/>
            <person name="Crusemann M."/>
            <person name="Hentschel U."/>
            <person name="Abe I."/>
            <person name="Matsunaga S."/>
            <person name="Kalinowski J."/>
            <person name="Takeyama H."/>
            <person name="Piel J."/>
        </authorList>
    </citation>
    <scope>NUCLEOTIDE SEQUENCE [LARGE SCALE GENOMIC DNA]</scope>
    <source>
        <strain evidence="3">TSY2</strain>
    </source>
</reference>
<dbReference type="Proteomes" id="UP000019140">
    <property type="component" value="Unassembled WGS sequence"/>
</dbReference>
<dbReference type="GO" id="GO:0005829">
    <property type="term" value="C:cytosol"/>
    <property type="evidence" value="ECO:0007669"/>
    <property type="project" value="TreeGrafter"/>
</dbReference>
<dbReference type="Pfam" id="PF01042">
    <property type="entry name" value="Ribonuc_L-PSP"/>
    <property type="match status" value="3"/>
</dbReference>
<accession>W4M8H3</accession>
<keyword evidence="3" id="KW-1185">Reference proteome</keyword>
<dbReference type="InterPro" id="IPR035959">
    <property type="entry name" value="RutC-like_sf"/>
</dbReference>
<dbReference type="InterPro" id="IPR006175">
    <property type="entry name" value="YjgF/YER057c/UK114"/>
</dbReference>
<evidence type="ECO:0000313" key="3">
    <source>
        <dbReference type="Proteomes" id="UP000019140"/>
    </source>
</evidence>
<dbReference type="SUPFAM" id="SSF55298">
    <property type="entry name" value="YjgF-like"/>
    <property type="match status" value="3"/>
</dbReference>